<dbReference type="Proteomes" id="UP001162480">
    <property type="component" value="Chromosome 11"/>
</dbReference>
<evidence type="ECO:0000256" key="1">
    <source>
        <dbReference type="SAM" id="Coils"/>
    </source>
</evidence>
<feature type="compositionally biased region" description="Basic and acidic residues" evidence="2">
    <location>
        <begin position="184"/>
        <end position="199"/>
    </location>
</feature>
<dbReference type="Gene3D" id="1.20.1230.10">
    <property type="entry name" value="Phospholipase C beta, distal C-terminal domain"/>
    <property type="match status" value="1"/>
</dbReference>
<feature type="coiled-coil region" evidence="1">
    <location>
        <begin position="283"/>
        <end position="390"/>
    </location>
</feature>
<name>A0AA36B9U8_OCTVU</name>
<dbReference type="EMBL" id="OX597824">
    <property type="protein sequence ID" value="CAI9730546.1"/>
    <property type="molecule type" value="Genomic_DNA"/>
</dbReference>
<dbReference type="GO" id="GO:0016042">
    <property type="term" value="P:lipid catabolic process"/>
    <property type="evidence" value="ECO:0007669"/>
    <property type="project" value="InterPro"/>
</dbReference>
<feature type="compositionally biased region" description="Basic and acidic residues" evidence="2">
    <location>
        <begin position="208"/>
        <end position="240"/>
    </location>
</feature>
<evidence type="ECO:0000256" key="2">
    <source>
        <dbReference type="SAM" id="MobiDB-lite"/>
    </source>
</evidence>
<sequence>MPLDGIKPGYRHIPLRNESNRPLGLASVFAHIVAKDYVSDAFADFANALLNPIAYQSANEARAAALCAFEDDPDAALDAATAPSPKSGKKAWGAIGKKVSASNIAVKAVGKPGGPKAAGGPKPAGGAKPAGGPKPASTPASPPPPPAAAESEFVTNSKMKDDSIAKPLTMDSVKQNKAYTKISGKRDKEVDSLKKKNEKAQSNMKTKMKGEESKVKSANQKNEKKAEKSGKDEHDKVVKENEEKFNQLHKENMDKYLNLCTEHYNAEGEIFKKYTDSLHECAKTVITNSLEELKKKLQQIHDKEVEAMNKELTKRNKEEQKAVGKETKDKEELARKKRELSKKLIDGIVAERNKLKALKEQQEKVLDKNMENLTKEFDNEKTNAENTLLKDYEERMRNLAIDFALQKVNSKDNITAM</sequence>
<feature type="domain" description="Phospholipase C-beta C-terminal" evidence="3">
    <location>
        <begin position="166"/>
        <end position="400"/>
    </location>
</feature>
<dbReference type="InterPro" id="IPR042531">
    <property type="entry name" value="PLC-beta_C_sf"/>
</dbReference>
<feature type="region of interest" description="Disordered" evidence="2">
    <location>
        <begin position="108"/>
        <end position="240"/>
    </location>
</feature>
<gene>
    <name evidence="4" type="ORF">OCTVUL_1B009185</name>
</gene>
<dbReference type="InterPro" id="IPR035892">
    <property type="entry name" value="C2_domain_sf"/>
</dbReference>
<accession>A0AA36B9U8</accession>
<dbReference type="GO" id="GO:0005509">
    <property type="term" value="F:calcium ion binding"/>
    <property type="evidence" value="ECO:0007669"/>
    <property type="project" value="InterPro"/>
</dbReference>
<organism evidence="4 5">
    <name type="scientific">Octopus vulgaris</name>
    <name type="common">Common octopus</name>
    <dbReference type="NCBI Taxonomy" id="6645"/>
    <lineage>
        <taxon>Eukaryota</taxon>
        <taxon>Metazoa</taxon>
        <taxon>Spiralia</taxon>
        <taxon>Lophotrochozoa</taxon>
        <taxon>Mollusca</taxon>
        <taxon>Cephalopoda</taxon>
        <taxon>Coleoidea</taxon>
        <taxon>Octopodiformes</taxon>
        <taxon>Octopoda</taxon>
        <taxon>Incirrata</taxon>
        <taxon>Octopodidae</taxon>
        <taxon>Octopus</taxon>
    </lineage>
</organism>
<dbReference type="Gene3D" id="2.60.40.150">
    <property type="entry name" value="C2 domain"/>
    <property type="match status" value="1"/>
</dbReference>
<dbReference type="InterPro" id="IPR014815">
    <property type="entry name" value="PLC-beta_C"/>
</dbReference>
<evidence type="ECO:0000313" key="5">
    <source>
        <dbReference type="Proteomes" id="UP001162480"/>
    </source>
</evidence>
<dbReference type="Pfam" id="PF08703">
    <property type="entry name" value="PLC-beta_C"/>
    <property type="match status" value="1"/>
</dbReference>
<keyword evidence="5" id="KW-1185">Reference proteome</keyword>
<dbReference type="SUPFAM" id="SSF69989">
    <property type="entry name" value="C-terminal domain of PLC-beta"/>
    <property type="match status" value="1"/>
</dbReference>
<evidence type="ECO:0000259" key="3">
    <source>
        <dbReference type="Pfam" id="PF08703"/>
    </source>
</evidence>
<dbReference type="AlphaFoldDB" id="A0AA36B9U8"/>
<evidence type="ECO:0000313" key="4">
    <source>
        <dbReference type="EMBL" id="CAI9730546.1"/>
    </source>
</evidence>
<protein>
    <submittedName>
        <fullName evidence="4">1-phosphatidylinositol 4,5-bisphosphate phosphodiesterase classes I and II-like</fullName>
    </submittedName>
</protein>
<feature type="compositionally biased region" description="Low complexity" evidence="2">
    <location>
        <begin position="118"/>
        <end position="139"/>
    </location>
</feature>
<keyword evidence="1" id="KW-0175">Coiled coil</keyword>
<proteinExistence type="predicted"/>
<reference evidence="4" key="1">
    <citation type="submission" date="2023-08" db="EMBL/GenBank/DDBJ databases">
        <authorList>
            <person name="Alioto T."/>
            <person name="Alioto T."/>
            <person name="Gomez Garrido J."/>
        </authorList>
    </citation>
    <scope>NUCLEOTIDE SEQUENCE</scope>
</reference>
<dbReference type="GO" id="GO:0004435">
    <property type="term" value="F:phosphatidylinositol-4,5-bisphosphate phospholipase C activity"/>
    <property type="evidence" value="ECO:0007669"/>
    <property type="project" value="InterPro"/>
</dbReference>